<dbReference type="Proteomes" id="UP000239001">
    <property type="component" value="Unassembled WGS sequence"/>
</dbReference>
<reference evidence="1 2" key="2">
    <citation type="submission" date="2018-03" db="EMBL/GenBank/DDBJ databases">
        <authorList>
            <person name="Keele B.F."/>
        </authorList>
    </citation>
    <scope>NUCLEOTIDE SEQUENCE [LARGE SCALE GENOMIC DNA]</scope>
    <source>
        <strain evidence="1 2">CCALA 016</strain>
    </source>
</reference>
<comment type="caution">
    <text evidence="1">The sequence shown here is derived from an EMBL/GenBank/DDBJ whole genome shotgun (WGS) entry which is preliminary data.</text>
</comment>
<accession>A0A2T1M299</accession>
<dbReference type="AlphaFoldDB" id="A0A2T1M299"/>
<evidence type="ECO:0000313" key="2">
    <source>
        <dbReference type="Proteomes" id="UP000239001"/>
    </source>
</evidence>
<evidence type="ECO:0000313" key="1">
    <source>
        <dbReference type="EMBL" id="PSF38873.1"/>
    </source>
</evidence>
<organism evidence="1 2">
    <name type="scientific">Aphanothece hegewaldii CCALA 016</name>
    <dbReference type="NCBI Taxonomy" id="2107694"/>
    <lineage>
        <taxon>Bacteria</taxon>
        <taxon>Bacillati</taxon>
        <taxon>Cyanobacteriota</taxon>
        <taxon>Cyanophyceae</taxon>
        <taxon>Oscillatoriophycideae</taxon>
        <taxon>Chroococcales</taxon>
        <taxon>Aphanothecaceae</taxon>
        <taxon>Aphanothece</taxon>
    </lineage>
</organism>
<dbReference type="EMBL" id="PXOH01000002">
    <property type="protein sequence ID" value="PSF38873.1"/>
    <property type="molecule type" value="Genomic_DNA"/>
</dbReference>
<dbReference type="InterPro" id="IPR021954">
    <property type="entry name" value="CRR7"/>
</dbReference>
<sequence>MVDSIMYQEDYFVVLETEQTEQFLTPEELLDKLKGVIQSHQLDLPSDLEKFPTLEEQAKYLRDNYCELNGDDGQYLQWYVVRLEK</sequence>
<dbReference type="Gene3D" id="3.90.940.40">
    <property type="entry name" value="Protein CHLORORESPIRATORY REDUCTION 7"/>
    <property type="match status" value="1"/>
</dbReference>
<reference evidence="1 2" key="1">
    <citation type="submission" date="2018-03" db="EMBL/GenBank/DDBJ databases">
        <title>The ancient ancestry and fast evolution of plastids.</title>
        <authorList>
            <person name="Moore K.R."/>
            <person name="Magnabosco C."/>
            <person name="Momper L."/>
            <person name="Gold D.A."/>
            <person name="Bosak T."/>
            <person name="Fournier G.P."/>
        </authorList>
    </citation>
    <scope>NUCLEOTIDE SEQUENCE [LARGE SCALE GENOMIC DNA]</scope>
    <source>
        <strain evidence="1 2">CCALA 016</strain>
    </source>
</reference>
<dbReference type="OrthoDB" id="487862at2"/>
<keyword evidence="2" id="KW-1185">Reference proteome</keyword>
<gene>
    <name evidence="1" type="ORF">C7H19_02110</name>
</gene>
<dbReference type="PANTHER" id="PTHR36803">
    <property type="entry name" value="PROTEIN CHLORORESPIRATORY REDUCTION 7, CHLOROPLASTIC"/>
    <property type="match status" value="1"/>
</dbReference>
<proteinExistence type="predicted"/>
<dbReference type="Pfam" id="PF12095">
    <property type="entry name" value="CRR7"/>
    <property type="match status" value="1"/>
</dbReference>
<name>A0A2T1M299_9CHRO</name>
<protein>
    <submittedName>
        <fullName evidence="1">Chlororespiratory reduction protein 7</fullName>
    </submittedName>
</protein>
<dbReference type="PANTHER" id="PTHR36803:SF1">
    <property type="entry name" value="PROTEIN CHLORORESPIRATORY REDUCTION 7, CHLOROPLASTIC"/>
    <property type="match status" value="1"/>
</dbReference>
<dbReference type="RefSeq" id="WP_106455238.1">
    <property type="nucleotide sequence ID" value="NZ_PXOH01000002.1"/>
</dbReference>
<dbReference type="InterPro" id="IPR038150">
    <property type="entry name" value="CRR7-like_sf"/>
</dbReference>